<reference evidence="2" key="1">
    <citation type="submission" date="2021-02" db="EMBL/GenBank/DDBJ databases">
        <authorList>
            <person name="Nowell W R."/>
        </authorList>
    </citation>
    <scope>NUCLEOTIDE SEQUENCE</scope>
</reference>
<evidence type="ECO:0000313" key="2">
    <source>
        <dbReference type="EMBL" id="CAF1595058.1"/>
    </source>
</evidence>
<accession>A0A816AFU2</accession>
<comment type="caution">
    <text evidence="2">The sequence shown here is derived from an EMBL/GenBank/DDBJ whole genome shotgun (WGS) entry which is preliminary data.</text>
</comment>
<gene>
    <name evidence="2" type="ORF">GPM918_LOCUS42021</name>
    <name evidence="3" type="ORF">SRO942_LOCUS43182</name>
</gene>
<feature type="region of interest" description="Disordered" evidence="1">
    <location>
        <begin position="127"/>
        <end position="147"/>
    </location>
</feature>
<name>A0A816AFU2_9BILA</name>
<dbReference type="EMBL" id="CAJOBC010100765">
    <property type="protein sequence ID" value="CAF4469297.1"/>
    <property type="molecule type" value="Genomic_DNA"/>
</dbReference>
<dbReference type="Proteomes" id="UP000663829">
    <property type="component" value="Unassembled WGS sequence"/>
</dbReference>
<dbReference type="AlphaFoldDB" id="A0A816AFU2"/>
<protein>
    <submittedName>
        <fullName evidence="2">Uncharacterized protein</fullName>
    </submittedName>
</protein>
<evidence type="ECO:0000313" key="3">
    <source>
        <dbReference type="EMBL" id="CAF4469297.1"/>
    </source>
</evidence>
<dbReference type="EMBL" id="CAJNOQ010034501">
    <property type="protein sequence ID" value="CAF1595058.1"/>
    <property type="molecule type" value="Genomic_DNA"/>
</dbReference>
<dbReference type="Proteomes" id="UP000681722">
    <property type="component" value="Unassembled WGS sequence"/>
</dbReference>
<sequence>MATSNSTNQEPDIVNEVLTTTKHDHVDNFKQFEEIVLKDISVLDLENFDDPSSWIITVEDIFQTLKYKERTFVCLVYDYLHPSLQQWYDNNSSSFQTNWTEFKYQLITLFNQPSSSVITKHVSFSEQSKPNQEEDSHQQQETELQKQREEQIQSVVSAIPYFEGIGAEAWFSNLLLLRKFGELDLEPDLMMYYVKEKFIGMPLIWYYENLSKFEDFPSFVMSFRLKYIDPPSIVQNATKSSLTNITEQKPDNTTTISSISKHQSVENILQKHL</sequence>
<proteinExistence type="predicted"/>
<organism evidence="2 4">
    <name type="scientific">Didymodactylos carnosus</name>
    <dbReference type="NCBI Taxonomy" id="1234261"/>
    <lineage>
        <taxon>Eukaryota</taxon>
        <taxon>Metazoa</taxon>
        <taxon>Spiralia</taxon>
        <taxon>Gnathifera</taxon>
        <taxon>Rotifera</taxon>
        <taxon>Eurotatoria</taxon>
        <taxon>Bdelloidea</taxon>
        <taxon>Philodinida</taxon>
        <taxon>Philodinidae</taxon>
        <taxon>Didymodactylos</taxon>
    </lineage>
</organism>
<evidence type="ECO:0000256" key="1">
    <source>
        <dbReference type="SAM" id="MobiDB-lite"/>
    </source>
</evidence>
<feature type="compositionally biased region" description="Basic and acidic residues" evidence="1">
    <location>
        <begin position="131"/>
        <end position="147"/>
    </location>
</feature>
<keyword evidence="4" id="KW-1185">Reference proteome</keyword>
<evidence type="ECO:0000313" key="4">
    <source>
        <dbReference type="Proteomes" id="UP000663829"/>
    </source>
</evidence>